<proteinExistence type="inferred from homology"/>
<dbReference type="PANTHER" id="PTHR42760">
    <property type="entry name" value="SHORT-CHAIN DEHYDROGENASES/REDUCTASES FAMILY MEMBER"/>
    <property type="match status" value="1"/>
</dbReference>
<dbReference type="NCBIfam" id="NF005559">
    <property type="entry name" value="PRK07231.1"/>
    <property type="match status" value="1"/>
</dbReference>
<evidence type="ECO:0000313" key="2">
    <source>
        <dbReference type="EMBL" id="RII00120.1"/>
    </source>
</evidence>
<dbReference type="FunFam" id="3.40.50.720:FF:000084">
    <property type="entry name" value="Short-chain dehydrogenase reductase"/>
    <property type="match status" value="1"/>
</dbReference>
<dbReference type="SUPFAM" id="SSF51735">
    <property type="entry name" value="NAD(P)-binding Rossmann-fold domains"/>
    <property type="match status" value="1"/>
</dbReference>
<comment type="similarity">
    <text evidence="1">Belongs to the short-chain dehydrogenases/reductases (SDR) family.</text>
</comment>
<gene>
    <name evidence="2" type="ORF">B9J77_03750</name>
</gene>
<sequence>MTMDFSLKSKVALVTGGSRGIGKAAALGLAQAGADVALASRKLPDLEKVAEEIKGLGKKSLAVAAHVGRLEEINNLVDRVKAEFGRIDILVNNAGTNPVMDPALEISERAWDSIMNLNLKGLFFLSQAVARVMKERGGGAIINVSSVEGITPGILPVYAISKAGVIMATKVMAREWAKYNIRVNAVAPGLTRTGFSVALWSNPEILEVAMSRTPMRRIAEPEEMVGAIIYLASDASSYVTGQTFAIDGGTTI</sequence>
<dbReference type="Pfam" id="PF13561">
    <property type="entry name" value="adh_short_C2"/>
    <property type="match status" value="1"/>
</dbReference>
<name>A0A399FXI9_UNCN2</name>
<dbReference type="AlphaFoldDB" id="A0A399FXI9"/>
<organism evidence="2 3">
    <name type="scientific">candidate division NPL-UPA2 bacterium Unc8</name>
    <dbReference type="NCBI Taxonomy" id="1980939"/>
    <lineage>
        <taxon>Bacteria</taxon>
    </lineage>
</organism>
<evidence type="ECO:0000313" key="3">
    <source>
        <dbReference type="Proteomes" id="UP000266287"/>
    </source>
</evidence>
<dbReference type="InterPro" id="IPR002347">
    <property type="entry name" value="SDR_fam"/>
</dbReference>
<dbReference type="GO" id="GO:0030497">
    <property type="term" value="P:fatty acid elongation"/>
    <property type="evidence" value="ECO:0007669"/>
    <property type="project" value="TreeGrafter"/>
</dbReference>
<dbReference type="GO" id="GO:0016616">
    <property type="term" value="F:oxidoreductase activity, acting on the CH-OH group of donors, NAD or NADP as acceptor"/>
    <property type="evidence" value="ECO:0007669"/>
    <property type="project" value="TreeGrafter"/>
</dbReference>
<protein>
    <submittedName>
        <fullName evidence="2">SDR family oxidoreductase</fullName>
    </submittedName>
</protein>
<dbReference type="PRINTS" id="PR00081">
    <property type="entry name" value="GDHRDH"/>
</dbReference>
<comment type="caution">
    <text evidence="2">The sequence shown here is derived from an EMBL/GenBank/DDBJ whole genome shotgun (WGS) entry which is preliminary data.</text>
</comment>
<dbReference type="PANTHER" id="PTHR42760:SF135">
    <property type="entry name" value="BLL7886 PROTEIN"/>
    <property type="match status" value="1"/>
</dbReference>
<dbReference type="Gene3D" id="3.40.50.720">
    <property type="entry name" value="NAD(P)-binding Rossmann-like Domain"/>
    <property type="match status" value="1"/>
</dbReference>
<accession>A0A399FXI9</accession>
<dbReference type="Proteomes" id="UP000266287">
    <property type="component" value="Unassembled WGS sequence"/>
</dbReference>
<evidence type="ECO:0000256" key="1">
    <source>
        <dbReference type="ARBA" id="ARBA00006484"/>
    </source>
</evidence>
<dbReference type="InterPro" id="IPR036291">
    <property type="entry name" value="NAD(P)-bd_dom_sf"/>
</dbReference>
<dbReference type="EMBL" id="NDHY01000007">
    <property type="protein sequence ID" value="RII00120.1"/>
    <property type="molecule type" value="Genomic_DNA"/>
</dbReference>
<dbReference type="PRINTS" id="PR00080">
    <property type="entry name" value="SDRFAMILY"/>
</dbReference>
<reference evidence="2 3" key="1">
    <citation type="submission" date="2018-08" db="EMBL/GenBank/DDBJ databases">
        <title>Draft genome of candidate division NPL-UPA2 bacterium Unc8 that adapted to ultra-basic serpentinizing groundwater.</title>
        <authorList>
            <person name="Ishii S."/>
            <person name="Suzuki S."/>
            <person name="Nealson K.H."/>
        </authorList>
    </citation>
    <scope>NUCLEOTIDE SEQUENCE [LARGE SCALE GENOMIC DNA]</scope>
    <source>
        <strain evidence="2">Unc8</strain>
    </source>
</reference>